<protein>
    <recommendedName>
        <fullName evidence="1">Thioesterase domain-containing protein</fullName>
    </recommendedName>
</protein>
<sequence>MLSARVLPAARSFARPVPLSRRLASTLSEKRDISYAHAQNEAPAFARHPPANTKYWNIRLSRPLAASIALVLSGVAVGVWIRPDVQVAYHPPKPLSVTAKPATGKAEHSPRQLEKELAALPLIAQLRHEAFEKRESDLWREARPYQIQEAKHAHTLVGGSLLGREKIAIPPYVRERKDGSEGVVVVHVGNDLCGHEGIVHGGLVATLFDQYLYRLGFATIGSPVVATANLSVDYRAPVRANQFLVFKMRRETSQEELERKPNKVTIVGRLEDVDGKLLAEGRGLFVAPRDGARFLKATPPGSA</sequence>
<proteinExistence type="predicted"/>
<dbReference type="Gene3D" id="3.10.129.10">
    <property type="entry name" value="Hotdog Thioesterase"/>
    <property type="match status" value="1"/>
</dbReference>
<evidence type="ECO:0000259" key="1">
    <source>
        <dbReference type="Pfam" id="PF03061"/>
    </source>
</evidence>
<gene>
    <name evidence="2" type="ORF">AURDEDRAFT_117606</name>
</gene>
<dbReference type="CDD" id="cd03443">
    <property type="entry name" value="PaaI_thioesterase"/>
    <property type="match status" value="1"/>
</dbReference>
<keyword evidence="3" id="KW-1185">Reference proteome</keyword>
<dbReference type="InParanoid" id="J0WQ74"/>
<feature type="domain" description="Thioesterase" evidence="1">
    <location>
        <begin position="197"/>
        <end position="245"/>
    </location>
</feature>
<dbReference type="PANTHER" id="PTHR47260:SF1">
    <property type="entry name" value="UPF0644 PROTEIN PB2B4.06"/>
    <property type="match status" value="1"/>
</dbReference>
<dbReference type="InterPro" id="IPR052061">
    <property type="entry name" value="PTE-AB_protein"/>
</dbReference>
<dbReference type="EMBL" id="JH687933">
    <property type="protein sequence ID" value="EJD34610.1"/>
    <property type="molecule type" value="Genomic_DNA"/>
</dbReference>
<dbReference type="Pfam" id="PF03061">
    <property type="entry name" value="4HBT"/>
    <property type="match status" value="1"/>
</dbReference>
<dbReference type="PANTHER" id="PTHR47260">
    <property type="entry name" value="UPF0644 PROTEIN PB2B4.06"/>
    <property type="match status" value="1"/>
</dbReference>
<reference evidence="3" key="1">
    <citation type="journal article" date="2012" name="Science">
        <title>The Paleozoic origin of enzymatic lignin decomposition reconstructed from 31 fungal genomes.</title>
        <authorList>
            <person name="Floudas D."/>
            <person name="Binder M."/>
            <person name="Riley R."/>
            <person name="Barry K."/>
            <person name="Blanchette R.A."/>
            <person name="Henrissat B."/>
            <person name="Martinez A.T."/>
            <person name="Otillar R."/>
            <person name="Spatafora J.W."/>
            <person name="Yadav J.S."/>
            <person name="Aerts A."/>
            <person name="Benoit I."/>
            <person name="Boyd A."/>
            <person name="Carlson A."/>
            <person name="Copeland A."/>
            <person name="Coutinho P.M."/>
            <person name="de Vries R.P."/>
            <person name="Ferreira P."/>
            <person name="Findley K."/>
            <person name="Foster B."/>
            <person name="Gaskell J."/>
            <person name="Glotzer D."/>
            <person name="Gorecki P."/>
            <person name="Heitman J."/>
            <person name="Hesse C."/>
            <person name="Hori C."/>
            <person name="Igarashi K."/>
            <person name="Jurgens J.A."/>
            <person name="Kallen N."/>
            <person name="Kersten P."/>
            <person name="Kohler A."/>
            <person name="Kuees U."/>
            <person name="Kumar T.K.A."/>
            <person name="Kuo A."/>
            <person name="LaButti K."/>
            <person name="Larrondo L.F."/>
            <person name="Lindquist E."/>
            <person name="Ling A."/>
            <person name="Lombard V."/>
            <person name="Lucas S."/>
            <person name="Lundell T."/>
            <person name="Martin R."/>
            <person name="McLaughlin D.J."/>
            <person name="Morgenstern I."/>
            <person name="Morin E."/>
            <person name="Murat C."/>
            <person name="Nagy L.G."/>
            <person name="Nolan M."/>
            <person name="Ohm R.A."/>
            <person name="Patyshakuliyeva A."/>
            <person name="Rokas A."/>
            <person name="Ruiz-Duenas F.J."/>
            <person name="Sabat G."/>
            <person name="Salamov A."/>
            <person name="Samejima M."/>
            <person name="Schmutz J."/>
            <person name="Slot J.C."/>
            <person name="St John F."/>
            <person name="Stenlid J."/>
            <person name="Sun H."/>
            <person name="Sun S."/>
            <person name="Syed K."/>
            <person name="Tsang A."/>
            <person name="Wiebenga A."/>
            <person name="Young D."/>
            <person name="Pisabarro A."/>
            <person name="Eastwood D.C."/>
            <person name="Martin F."/>
            <person name="Cullen D."/>
            <person name="Grigoriev I.V."/>
            <person name="Hibbett D.S."/>
        </authorList>
    </citation>
    <scope>NUCLEOTIDE SEQUENCE [LARGE SCALE GENOMIC DNA]</scope>
    <source>
        <strain evidence="3">TFB10046</strain>
    </source>
</reference>
<name>J0WQ74_AURST</name>
<dbReference type="SUPFAM" id="SSF54637">
    <property type="entry name" value="Thioesterase/thiol ester dehydrase-isomerase"/>
    <property type="match status" value="1"/>
</dbReference>
<dbReference type="OrthoDB" id="506431at2759"/>
<dbReference type="OMA" id="RMRCLNE"/>
<dbReference type="Proteomes" id="UP000006514">
    <property type="component" value="Unassembled WGS sequence"/>
</dbReference>
<organism evidence="2 3">
    <name type="scientific">Auricularia subglabra (strain TFB-10046 / SS5)</name>
    <name type="common">White-rot fungus</name>
    <name type="synonym">Auricularia delicata (strain TFB10046)</name>
    <dbReference type="NCBI Taxonomy" id="717982"/>
    <lineage>
        <taxon>Eukaryota</taxon>
        <taxon>Fungi</taxon>
        <taxon>Dikarya</taxon>
        <taxon>Basidiomycota</taxon>
        <taxon>Agaricomycotina</taxon>
        <taxon>Agaricomycetes</taxon>
        <taxon>Auriculariales</taxon>
        <taxon>Auriculariaceae</taxon>
        <taxon>Auricularia</taxon>
    </lineage>
</organism>
<evidence type="ECO:0000313" key="2">
    <source>
        <dbReference type="EMBL" id="EJD34610.1"/>
    </source>
</evidence>
<dbReference type="InterPro" id="IPR029069">
    <property type="entry name" value="HotDog_dom_sf"/>
</dbReference>
<dbReference type="AlphaFoldDB" id="J0WQ74"/>
<accession>J0WQ74</accession>
<dbReference type="eggNOG" id="KOG4781">
    <property type="taxonomic scope" value="Eukaryota"/>
</dbReference>
<dbReference type="InterPro" id="IPR006683">
    <property type="entry name" value="Thioestr_dom"/>
</dbReference>
<evidence type="ECO:0000313" key="3">
    <source>
        <dbReference type="Proteomes" id="UP000006514"/>
    </source>
</evidence>
<dbReference type="KEGG" id="adl:AURDEDRAFT_117606"/>